<dbReference type="Proteomes" id="UP000198661">
    <property type="component" value="Unassembled WGS sequence"/>
</dbReference>
<evidence type="ECO:0000259" key="2">
    <source>
        <dbReference type="Pfam" id="PF04851"/>
    </source>
</evidence>
<sequence length="154" mass="17982">MRRFPDDISFIPPWRRYQRRVLENLDRHLENRHLHLVAPPGSGKTVLGLEVMLRVNKPTIILAPTLTIKEQWLQRFLELFLKANEKPEWISTHIKQPAFVTITADQALHSLFEKETEEAEVFKMKAGKPCRAPWKRASSAKKKEPIGFGRSSWM</sequence>
<dbReference type="EMBL" id="FOOK01000015">
    <property type="protein sequence ID" value="SFG09609.1"/>
    <property type="molecule type" value="Genomic_DNA"/>
</dbReference>
<dbReference type="InterPro" id="IPR006935">
    <property type="entry name" value="Helicase/UvrB_N"/>
</dbReference>
<feature type="domain" description="Helicase/UvrB N-terminal" evidence="2">
    <location>
        <begin position="14"/>
        <end position="119"/>
    </location>
</feature>
<dbReference type="Gene3D" id="3.40.50.300">
    <property type="entry name" value="P-loop containing nucleotide triphosphate hydrolases"/>
    <property type="match status" value="1"/>
</dbReference>
<organism evidence="3 4">
    <name type="scientific">Planifilum fulgidum</name>
    <dbReference type="NCBI Taxonomy" id="201973"/>
    <lineage>
        <taxon>Bacteria</taxon>
        <taxon>Bacillati</taxon>
        <taxon>Bacillota</taxon>
        <taxon>Bacilli</taxon>
        <taxon>Bacillales</taxon>
        <taxon>Thermoactinomycetaceae</taxon>
        <taxon>Planifilum</taxon>
    </lineage>
</organism>
<proteinExistence type="predicted"/>
<dbReference type="GO" id="GO:0005524">
    <property type="term" value="F:ATP binding"/>
    <property type="evidence" value="ECO:0007669"/>
    <property type="project" value="InterPro"/>
</dbReference>
<dbReference type="STRING" id="201973.SAMN04488025_11538"/>
<name>A0A1I2P3G4_9BACL</name>
<dbReference type="SUPFAM" id="SSF52540">
    <property type="entry name" value="P-loop containing nucleoside triphosphate hydrolases"/>
    <property type="match status" value="1"/>
</dbReference>
<dbReference type="RefSeq" id="WP_092038454.1">
    <property type="nucleotide sequence ID" value="NZ_FOOK01000015.1"/>
</dbReference>
<dbReference type="Pfam" id="PF04851">
    <property type="entry name" value="ResIII"/>
    <property type="match status" value="1"/>
</dbReference>
<protein>
    <submittedName>
        <fullName evidence="3">Type III restriction enzyme, res subunit</fullName>
    </submittedName>
</protein>
<feature type="region of interest" description="Disordered" evidence="1">
    <location>
        <begin position="133"/>
        <end position="154"/>
    </location>
</feature>
<evidence type="ECO:0000313" key="3">
    <source>
        <dbReference type="EMBL" id="SFG09609.1"/>
    </source>
</evidence>
<dbReference type="GO" id="GO:0016787">
    <property type="term" value="F:hydrolase activity"/>
    <property type="evidence" value="ECO:0007669"/>
    <property type="project" value="InterPro"/>
</dbReference>
<keyword evidence="4" id="KW-1185">Reference proteome</keyword>
<dbReference type="InterPro" id="IPR027417">
    <property type="entry name" value="P-loop_NTPase"/>
</dbReference>
<gene>
    <name evidence="3" type="ORF">SAMN04488025_11538</name>
</gene>
<accession>A0A1I2P3G4</accession>
<dbReference type="GO" id="GO:0003677">
    <property type="term" value="F:DNA binding"/>
    <property type="evidence" value="ECO:0007669"/>
    <property type="project" value="InterPro"/>
</dbReference>
<reference evidence="3 4" key="1">
    <citation type="submission" date="2016-10" db="EMBL/GenBank/DDBJ databases">
        <authorList>
            <person name="de Groot N.N."/>
        </authorList>
    </citation>
    <scope>NUCLEOTIDE SEQUENCE [LARGE SCALE GENOMIC DNA]</scope>
    <source>
        <strain evidence="3 4">DSM 44945</strain>
    </source>
</reference>
<dbReference type="OrthoDB" id="9758243at2"/>
<evidence type="ECO:0000256" key="1">
    <source>
        <dbReference type="SAM" id="MobiDB-lite"/>
    </source>
</evidence>
<dbReference type="AlphaFoldDB" id="A0A1I2P3G4"/>
<evidence type="ECO:0000313" key="4">
    <source>
        <dbReference type="Proteomes" id="UP000198661"/>
    </source>
</evidence>